<keyword evidence="3" id="KW-1185">Reference proteome</keyword>
<feature type="region of interest" description="Disordered" evidence="1">
    <location>
        <begin position="143"/>
        <end position="169"/>
    </location>
</feature>
<dbReference type="EMBL" id="ML179710">
    <property type="protein sequence ID" value="THU82754.1"/>
    <property type="molecule type" value="Genomic_DNA"/>
</dbReference>
<proteinExistence type="predicted"/>
<sequence length="169" mass="18510">MPATGRTQKGQRTKIGSGRVTAAQLKKKIEKERHNAEPFINGLKVAVTVQYRLCTKSDKIKVAGQSWQVRADASTSKDKSSKQCYIATAKVGDLKNFPSRSLENGSNLERKLISSLKPRRKSLCSGKESNKEEDYSILKGKLGSKVSPKSVSPNEKGVTICRNSGQVTK</sequence>
<dbReference type="Proteomes" id="UP000297245">
    <property type="component" value="Unassembled WGS sequence"/>
</dbReference>
<evidence type="ECO:0000256" key="1">
    <source>
        <dbReference type="SAM" id="MobiDB-lite"/>
    </source>
</evidence>
<evidence type="ECO:0000313" key="2">
    <source>
        <dbReference type="EMBL" id="THU82754.1"/>
    </source>
</evidence>
<protein>
    <submittedName>
        <fullName evidence="2">Uncharacterized protein</fullName>
    </submittedName>
</protein>
<organism evidence="2 3">
    <name type="scientific">Dendrothele bispora (strain CBS 962.96)</name>
    <dbReference type="NCBI Taxonomy" id="1314807"/>
    <lineage>
        <taxon>Eukaryota</taxon>
        <taxon>Fungi</taxon>
        <taxon>Dikarya</taxon>
        <taxon>Basidiomycota</taxon>
        <taxon>Agaricomycotina</taxon>
        <taxon>Agaricomycetes</taxon>
        <taxon>Agaricomycetidae</taxon>
        <taxon>Agaricales</taxon>
        <taxon>Agaricales incertae sedis</taxon>
        <taxon>Dendrothele</taxon>
    </lineage>
</organism>
<feature type="compositionally biased region" description="Polar residues" evidence="1">
    <location>
        <begin position="1"/>
        <end position="10"/>
    </location>
</feature>
<dbReference type="AlphaFoldDB" id="A0A4S8L2Q6"/>
<gene>
    <name evidence="2" type="ORF">K435DRAFT_808044</name>
</gene>
<accession>A0A4S8L2Q6</accession>
<feature type="region of interest" description="Disordered" evidence="1">
    <location>
        <begin position="1"/>
        <end position="25"/>
    </location>
</feature>
<name>A0A4S8L2Q6_DENBC</name>
<evidence type="ECO:0000313" key="3">
    <source>
        <dbReference type="Proteomes" id="UP000297245"/>
    </source>
</evidence>
<reference evidence="2 3" key="1">
    <citation type="journal article" date="2019" name="Nat. Ecol. Evol.">
        <title>Megaphylogeny resolves global patterns of mushroom evolution.</title>
        <authorList>
            <person name="Varga T."/>
            <person name="Krizsan K."/>
            <person name="Foldi C."/>
            <person name="Dima B."/>
            <person name="Sanchez-Garcia M."/>
            <person name="Sanchez-Ramirez S."/>
            <person name="Szollosi G.J."/>
            <person name="Szarkandi J.G."/>
            <person name="Papp V."/>
            <person name="Albert L."/>
            <person name="Andreopoulos W."/>
            <person name="Angelini C."/>
            <person name="Antonin V."/>
            <person name="Barry K.W."/>
            <person name="Bougher N.L."/>
            <person name="Buchanan P."/>
            <person name="Buyck B."/>
            <person name="Bense V."/>
            <person name="Catcheside P."/>
            <person name="Chovatia M."/>
            <person name="Cooper J."/>
            <person name="Damon W."/>
            <person name="Desjardin D."/>
            <person name="Finy P."/>
            <person name="Geml J."/>
            <person name="Haridas S."/>
            <person name="Hughes K."/>
            <person name="Justo A."/>
            <person name="Karasinski D."/>
            <person name="Kautmanova I."/>
            <person name="Kiss B."/>
            <person name="Kocsube S."/>
            <person name="Kotiranta H."/>
            <person name="LaButti K.M."/>
            <person name="Lechner B.E."/>
            <person name="Liimatainen K."/>
            <person name="Lipzen A."/>
            <person name="Lukacs Z."/>
            <person name="Mihaltcheva S."/>
            <person name="Morgado L.N."/>
            <person name="Niskanen T."/>
            <person name="Noordeloos M.E."/>
            <person name="Ohm R.A."/>
            <person name="Ortiz-Santana B."/>
            <person name="Ovrebo C."/>
            <person name="Racz N."/>
            <person name="Riley R."/>
            <person name="Savchenko A."/>
            <person name="Shiryaev A."/>
            <person name="Soop K."/>
            <person name="Spirin V."/>
            <person name="Szebenyi C."/>
            <person name="Tomsovsky M."/>
            <person name="Tulloss R.E."/>
            <person name="Uehling J."/>
            <person name="Grigoriev I.V."/>
            <person name="Vagvolgyi C."/>
            <person name="Papp T."/>
            <person name="Martin F.M."/>
            <person name="Miettinen O."/>
            <person name="Hibbett D.S."/>
            <person name="Nagy L.G."/>
        </authorList>
    </citation>
    <scope>NUCLEOTIDE SEQUENCE [LARGE SCALE GENOMIC DNA]</scope>
    <source>
        <strain evidence="2 3">CBS 962.96</strain>
    </source>
</reference>